<reference evidence="3" key="1">
    <citation type="journal article" date="2014" name="Int. J. Syst. Evol. Microbiol.">
        <title>Complete genome sequence of Corynebacterium casei LMG S-19264T (=DSM 44701T), isolated from a smear-ripened cheese.</title>
        <authorList>
            <consortium name="US DOE Joint Genome Institute (JGI-PGF)"/>
            <person name="Walter F."/>
            <person name="Albersmeier A."/>
            <person name="Kalinowski J."/>
            <person name="Ruckert C."/>
        </authorList>
    </citation>
    <scope>NUCLEOTIDE SEQUENCE</scope>
    <source>
        <strain evidence="3">CGMCC 1.15388</strain>
    </source>
</reference>
<reference evidence="3" key="2">
    <citation type="submission" date="2020-09" db="EMBL/GenBank/DDBJ databases">
        <authorList>
            <person name="Sun Q."/>
            <person name="Zhou Y."/>
        </authorList>
    </citation>
    <scope>NUCLEOTIDE SEQUENCE</scope>
    <source>
        <strain evidence="3">CGMCC 1.15388</strain>
    </source>
</reference>
<dbReference type="InterPro" id="IPR029061">
    <property type="entry name" value="THDP-binding"/>
</dbReference>
<dbReference type="RefSeq" id="WP_229659045.1">
    <property type="nucleotide sequence ID" value="NZ_BMIS01000018.1"/>
</dbReference>
<sequence length="141" mass="14722">MTTGAESLLATLEANDVDACFANPGTLEMHFVSALDRADRIRGVLALFEGVVAGAADGYGRMTGNPAATLLHLGPGLANGLSNMHNALRSQSPIVNVIGDHATYHRDLDAPLTSDIEGAARPFSHWVRTTPTANSLGQDTA</sequence>
<gene>
    <name evidence="3" type="ORF">GCM10011401_26940</name>
</gene>
<dbReference type="Proteomes" id="UP000633136">
    <property type="component" value="Unassembled WGS sequence"/>
</dbReference>
<dbReference type="AlphaFoldDB" id="A0A917ETC9"/>
<protein>
    <recommendedName>
        <fullName evidence="2">Thiamine pyrophosphate enzyme N-terminal TPP-binding domain-containing protein</fullName>
    </recommendedName>
</protein>
<evidence type="ECO:0000313" key="4">
    <source>
        <dbReference type="Proteomes" id="UP000633136"/>
    </source>
</evidence>
<feature type="domain" description="Thiamine pyrophosphate enzyme N-terminal TPP-binding" evidence="2">
    <location>
        <begin position="3"/>
        <end position="107"/>
    </location>
</feature>
<dbReference type="PANTHER" id="PTHR18968">
    <property type="entry name" value="THIAMINE PYROPHOSPHATE ENZYMES"/>
    <property type="match status" value="1"/>
</dbReference>
<keyword evidence="4" id="KW-1185">Reference proteome</keyword>
<dbReference type="GO" id="GO:0003984">
    <property type="term" value="F:acetolactate synthase activity"/>
    <property type="evidence" value="ECO:0007669"/>
    <property type="project" value="TreeGrafter"/>
</dbReference>
<name>A0A917ETC9_9MICC</name>
<dbReference type="GO" id="GO:0030976">
    <property type="term" value="F:thiamine pyrophosphate binding"/>
    <property type="evidence" value="ECO:0007669"/>
    <property type="project" value="InterPro"/>
</dbReference>
<comment type="caution">
    <text evidence="3">The sequence shown here is derived from an EMBL/GenBank/DDBJ whole genome shotgun (WGS) entry which is preliminary data.</text>
</comment>
<dbReference type="CDD" id="cd07035">
    <property type="entry name" value="TPP_PYR_POX_like"/>
    <property type="match status" value="1"/>
</dbReference>
<dbReference type="GO" id="GO:0000287">
    <property type="term" value="F:magnesium ion binding"/>
    <property type="evidence" value="ECO:0007669"/>
    <property type="project" value="UniProtKB-ARBA"/>
</dbReference>
<dbReference type="SUPFAM" id="SSF52518">
    <property type="entry name" value="Thiamin diphosphate-binding fold (THDP-binding)"/>
    <property type="match status" value="1"/>
</dbReference>
<dbReference type="InterPro" id="IPR045229">
    <property type="entry name" value="TPP_enz"/>
</dbReference>
<dbReference type="Gene3D" id="3.40.50.970">
    <property type="match status" value="1"/>
</dbReference>
<dbReference type="InterPro" id="IPR012001">
    <property type="entry name" value="Thiamin_PyroP_enz_TPP-bd_dom"/>
</dbReference>
<dbReference type="PANTHER" id="PTHR18968:SF86">
    <property type="entry name" value="ACETOLACTATE SYNTHASE LARGE SUBUNIT ILVX-RELATED"/>
    <property type="match status" value="1"/>
</dbReference>
<evidence type="ECO:0000259" key="2">
    <source>
        <dbReference type="Pfam" id="PF02776"/>
    </source>
</evidence>
<dbReference type="GO" id="GO:0050660">
    <property type="term" value="F:flavin adenine dinucleotide binding"/>
    <property type="evidence" value="ECO:0007669"/>
    <property type="project" value="TreeGrafter"/>
</dbReference>
<proteinExistence type="inferred from homology"/>
<evidence type="ECO:0000256" key="1">
    <source>
        <dbReference type="ARBA" id="ARBA00007812"/>
    </source>
</evidence>
<organism evidence="3 4">
    <name type="scientific">Nesterenkonia cremea</name>
    <dbReference type="NCBI Taxonomy" id="1882340"/>
    <lineage>
        <taxon>Bacteria</taxon>
        <taxon>Bacillati</taxon>
        <taxon>Actinomycetota</taxon>
        <taxon>Actinomycetes</taxon>
        <taxon>Micrococcales</taxon>
        <taxon>Micrococcaceae</taxon>
        <taxon>Nesterenkonia</taxon>
    </lineage>
</organism>
<accession>A0A917ETC9</accession>
<evidence type="ECO:0000313" key="3">
    <source>
        <dbReference type="EMBL" id="GGE78288.1"/>
    </source>
</evidence>
<dbReference type="EMBL" id="BMIS01000018">
    <property type="protein sequence ID" value="GGE78288.1"/>
    <property type="molecule type" value="Genomic_DNA"/>
</dbReference>
<comment type="similarity">
    <text evidence="1">Belongs to the TPP enzyme family.</text>
</comment>
<dbReference type="Pfam" id="PF02776">
    <property type="entry name" value="TPP_enzyme_N"/>
    <property type="match status" value="1"/>
</dbReference>